<dbReference type="Gene3D" id="3.40.50.1820">
    <property type="entry name" value="alpha/beta hydrolase"/>
    <property type="match status" value="1"/>
</dbReference>
<dbReference type="PANTHER" id="PTHR43798">
    <property type="entry name" value="MONOACYLGLYCEROL LIPASE"/>
    <property type="match status" value="1"/>
</dbReference>
<feature type="domain" description="AB hydrolase-1" evidence="2">
    <location>
        <begin position="27"/>
        <end position="271"/>
    </location>
</feature>
<dbReference type="Proteomes" id="UP000246569">
    <property type="component" value="Unassembled WGS sequence"/>
</dbReference>
<name>A0A317MZD3_9GAMM</name>
<dbReference type="GO" id="GO:0016787">
    <property type="term" value="F:hydrolase activity"/>
    <property type="evidence" value="ECO:0007669"/>
    <property type="project" value="UniProtKB-KW"/>
</dbReference>
<dbReference type="InterPro" id="IPR000073">
    <property type="entry name" value="AB_hydrolase_1"/>
</dbReference>
<dbReference type="EMBL" id="QGTJ01000001">
    <property type="protein sequence ID" value="PWV65642.1"/>
    <property type="molecule type" value="Genomic_DNA"/>
</dbReference>
<dbReference type="InterPro" id="IPR050266">
    <property type="entry name" value="AB_hydrolase_sf"/>
</dbReference>
<accession>A0A317MZD3</accession>
<dbReference type="GO" id="GO:0016020">
    <property type="term" value="C:membrane"/>
    <property type="evidence" value="ECO:0007669"/>
    <property type="project" value="TreeGrafter"/>
</dbReference>
<keyword evidence="4" id="KW-1185">Reference proteome</keyword>
<keyword evidence="1" id="KW-0378">Hydrolase</keyword>
<reference evidence="3 4" key="1">
    <citation type="submission" date="2018-05" db="EMBL/GenBank/DDBJ databases">
        <title>Genomic Encyclopedia of Type Strains, Phase IV (KMG-IV): sequencing the most valuable type-strain genomes for metagenomic binning, comparative biology and taxonomic classification.</title>
        <authorList>
            <person name="Goeker M."/>
        </authorList>
    </citation>
    <scope>NUCLEOTIDE SEQUENCE [LARGE SCALE GENOMIC DNA]</scope>
    <source>
        <strain evidence="3 4">DSM 23606</strain>
    </source>
</reference>
<organism evidence="3 4">
    <name type="scientific">Plasticicumulans acidivorans</name>
    <dbReference type="NCBI Taxonomy" id="886464"/>
    <lineage>
        <taxon>Bacteria</taxon>
        <taxon>Pseudomonadati</taxon>
        <taxon>Pseudomonadota</taxon>
        <taxon>Gammaproteobacteria</taxon>
        <taxon>Candidatus Competibacteraceae</taxon>
        <taxon>Plasticicumulans</taxon>
    </lineage>
</organism>
<protein>
    <submittedName>
        <fullName evidence="3">Pimeloyl-ACP methyl ester carboxylesterase</fullName>
    </submittedName>
</protein>
<dbReference type="SUPFAM" id="SSF53474">
    <property type="entry name" value="alpha/beta-Hydrolases"/>
    <property type="match status" value="1"/>
</dbReference>
<dbReference type="PANTHER" id="PTHR43798:SF31">
    <property type="entry name" value="AB HYDROLASE SUPERFAMILY PROTEIN YCLE"/>
    <property type="match status" value="1"/>
</dbReference>
<dbReference type="AlphaFoldDB" id="A0A317MZD3"/>
<gene>
    <name evidence="3" type="ORF">C7443_101126</name>
</gene>
<evidence type="ECO:0000259" key="2">
    <source>
        <dbReference type="Pfam" id="PF12697"/>
    </source>
</evidence>
<comment type="caution">
    <text evidence="3">The sequence shown here is derived from an EMBL/GenBank/DDBJ whole genome shotgun (WGS) entry which is preliminary data.</text>
</comment>
<dbReference type="Pfam" id="PF12697">
    <property type="entry name" value="Abhydrolase_6"/>
    <property type="match status" value="1"/>
</dbReference>
<sequence length="280" mass="31436">MTQPLVSFTASDGQTLYLKRRGRGRPVVFLHGWTSTHADWTHTTTALADEVESFAWDARAHAGHPLQGQAASVQRMADDLDELIAHFGLQRPLLVGHSMGVLTIWEYIKRHGTAVIGGLCLIDQSPKLLTDEDWSFGIYGDFDALRNRWFIARQREDFAESVLELAAAGHNPRMRERYAHEPEKFQRVREHLAALDQPALTACWASLTATDFRPALALIDRPTLLVYGAQSNFYSQATARHVAAAIHGSRLEIYAGTDHNPHFWQRDRFVADLRALLAGC</sequence>
<dbReference type="RefSeq" id="WP_246004484.1">
    <property type="nucleotide sequence ID" value="NZ_QGTJ01000001.1"/>
</dbReference>
<evidence type="ECO:0000313" key="4">
    <source>
        <dbReference type="Proteomes" id="UP000246569"/>
    </source>
</evidence>
<evidence type="ECO:0000313" key="3">
    <source>
        <dbReference type="EMBL" id="PWV65642.1"/>
    </source>
</evidence>
<proteinExistence type="predicted"/>
<dbReference type="InterPro" id="IPR029058">
    <property type="entry name" value="AB_hydrolase_fold"/>
</dbReference>
<evidence type="ECO:0000256" key="1">
    <source>
        <dbReference type="ARBA" id="ARBA00022801"/>
    </source>
</evidence>